<evidence type="ECO:0000313" key="4">
    <source>
        <dbReference type="Proteomes" id="UP000297299"/>
    </source>
</evidence>
<gene>
    <name evidence="3" type="ORF">BOTCAL_0004g00070</name>
</gene>
<name>A0A4Y8DHB4_9HELO</name>
<dbReference type="STRING" id="38488.A0A4Y8DHB4"/>
<reference evidence="3 4" key="1">
    <citation type="submission" date="2017-11" db="EMBL/GenBank/DDBJ databases">
        <title>Comparative genomics of Botrytis spp.</title>
        <authorList>
            <person name="Valero-Jimenez C.A."/>
            <person name="Tapia P."/>
            <person name="Veloso J."/>
            <person name="Silva-Moreno E."/>
            <person name="Staats M."/>
            <person name="Valdes J.H."/>
            <person name="Van Kan J.A.L."/>
        </authorList>
    </citation>
    <scope>NUCLEOTIDE SEQUENCE [LARGE SCALE GENOMIC DNA]</scope>
    <source>
        <strain evidence="3 4">MUCL2830</strain>
    </source>
</reference>
<comment type="caution">
    <text evidence="3">The sequence shown here is derived from an EMBL/GenBank/DDBJ whole genome shotgun (WGS) entry which is preliminary data.</text>
</comment>
<dbReference type="EMBL" id="PHWZ01000004">
    <property type="protein sequence ID" value="TEY86653.1"/>
    <property type="molecule type" value="Genomic_DNA"/>
</dbReference>
<evidence type="ECO:0000256" key="1">
    <source>
        <dbReference type="SAM" id="MobiDB-lite"/>
    </source>
</evidence>
<dbReference type="AlphaFoldDB" id="A0A4Y8DHB4"/>
<dbReference type="PANTHER" id="PTHR45737:SF6">
    <property type="entry name" value="VON WILLEBRAND FACTOR A DOMAIN-CONTAINING PROTEIN 5A"/>
    <property type="match status" value="1"/>
</dbReference>
<evidence type="ECO:0000259" key="2">
    <source>
        <dbReference type="PROSITE" id="PS51468"/>
    </source>
</evidence>
<dbReference type="InterPro" id="IPR036465">
    <property type="entry name" value="vWFA_dom_sf"/>
</dbReference>
<accession>A0A4Y8DHB4</accession>
<dbReference type="PROSITE" id="PS51468">
    <property type="entry name" value="VIT"/>
    <property type="match status" value="1"/>
</dbReference>
<feature type="region of interest" description="Disordered" evidence="1">
    <location>
        <begin position="749"/>
        <end position="779"/>
    </location>
</feature>
<proteinExistence type="predicted"/>
<feature type="compositionally biased region" description="Low complexity" evidence="1">
    <location>
        <begin position="756"/>
        <end position="770"/>
    </location>
</feature>
<sequence>MRPSGAVLEPPRVLREDELFGCLIPGLKEKFLPLHETEILTTIISGTFKTVLKQSFLNSVSLKDGQRCAYRFPLYDGVSVVGFKCTIGSDCVYGRVKDKKQAEVIYDAMVAKGDTNGIIVQVLEGPNLFITRIGHVPFGERVHVEITYVGELRQDINCMHFRIPAWIAPHSGFDSLAEHPTTAESVTSSIDHITGEIKITVDIMLLEGQVIKGVESPWHVIAVSAGTISTASQEVPTMNRASVTLSNITTGLEKDFLLVIQSNDIGTPYALLETHPTIPNHQALLISLIPQCCPPISLLPSPSEIVFVANLSVSMRNDIPMLISALKVFVKSLPINIKFNILSLGNKSDILWPQSKDYNTETLQEAMQYIGTLDAGYGPRKLFEAIKATIESRLPEMPLEIILVTGEEMRNQEPLLPYFSEQVEKSQGNIRMFCLGIGNTVAHGLIKRISRVGSGFFRCMQSGERLDATVVHMLRGALSPHIGDAVLDFKYDEDEDFKSVDKITDKREVLQSENEELDTSSSAVPGSNDIHTDTFETFHPQIIQAPHRMPVLFANTRTTAYLLMCPRTTQRNPTSIALRHSSSDGPPIFEIPIQVLKEKSATIHQLAAREAILDIEDSRGWMYSQITSETQTLAEKETVRLGEAFQIMNKWCSFVAVRSSDKEFLKEKLFPPNLSDANLSAIIIPMTPPPKLGVAATLAALQNNRPDTDRRPMASPSRQAWMQSPPVRPRLQSITDNMQFRSLSRTPDTVTLPTIVSQPSPVSPKPQSSQENTKPRPSSGVKIVTLPIITPPVPVVYPLSNTMSALALIDLQSFDGSWNADSENLSSILRLEIPELKTSLVVDIDVWVTMLVVRFLEDSIPEENNVWCLVVEKARRYVRNNLDTDSDMTSLERMAAAAIRPT</sequence>
<evidence type="ECO:0000313" key="3">
    <source>
        <dbReference type="EMBL" id="TEY86653.1"/>
    </source>
</evidence>
<dbReference type="SUPFAM" id="SSF53300">
    <property type="entry name" value="vWA-like"/>
    <property type="match status" value="1"/>
</dbReference>
<feature type="domain" description="VIT" evidence="2">
    <location>
        <begin position="18"/>
        <end position="150"/>
    </location>
</feature>
<dbReference type="InterPro" id="IPR013694">
    <property type="entry name" value="VIT"/>
</dbReference>
<dbReference type="PANTHER" id="PTHR45737">
    <property type="entry name" value="VON WILLEBRAND FACTOR A DOMAIN-CONTAINING PROTEIN 5A"/>
    <property type="match status" value="1"/>
</dbReference>
<dbReference type="Gene3D" id="3.40.50.410">
    <property type="entry name" value="von Willebrand factor, type A domain"/>
    <property type="match status" value="1"/>
</dbReference>
<feature type="region of interest" description="Disordered" evidence="1">
    <location>
        <begin position="704"/>
        <end position="726"/>
    </location>
</feature>
<keyword evidence="4" id="KW-1185">Reference proteome</keyword>
<dbReference type="OrthoDB" id="1729737at2759"/>
<protein>
    <recommendedName>
        <fullName evidence="2">VIT domain-containing protein</fullName>
    </recommendedName>
</protein>
<dbReference type="InterPro" id="IPR002035">
    <property type="entry name" value="VWF_A"/>
</dbReference>
<dbReference type="Proteomes" id="UP000297299">
    <property type="component" value="Unassembled WGS sequence"/>
</dbReference>
<dbReference type="Pfam" id="PF08487">
    <property type="entry name" value="VIT"/>
    <property type="match status" value="1"/>
</dbReference>
<organism evidence="3 4">
    <name type="scientific">Botryotinia calthae</name>
    <dbReference type="NCBI Taxonomy" id="38488"/>
    <lineage>
        <taxon>Eukaryota</taxon>
        <taxon>Fungi</taxon>
        <taxon>Dikarya</taxon>
        <taxon>Ascomycota</taxon>
        <taxon>Pezizomycotina</taxon>
        <taxon>Leotiomycetes</taxon>
        <taxon>Helotiales</taxon>
        <taxon>Sclerotiniaceae</taxon>
        <taxon>Botryotinia</taxon>
    </lineage>
</organism>
<dbReference type="Pfam" id="PF13768">
    <property type="entry name" value="VWA_3"/>
    <property type="match status" value="1"/>
</dbReference>